<accession>A0A0G3GWW5</accession>
<evidence type="ECO:0000259" key="2">
    <source>
        <dbReference type="Pfam" id="PF00496"/>
    </source>
</evidence>
<dbReference type="InterPro" id="IPR039424">
    <property type="entry name" value="SBP_5"/>
</dbReference>
<reference evidence="3 4" key="1">
    <citation type="journal article" date="2015" name="Genome Announc.">
        <title>Complete Genome Sequence of the Type Strain Corynebacterium mustelae DSM 45274, Isolated from Various Tissues of a Male Ferret with Lethal Sepsis.</title>
        <authorList>
            <person name="Ruckert C."/>
            <person name="Eimer J."/>
            <person name="Winkler A."/>
            <person name="Tauch A."/>
        </authorList>
    </citation>
    <scope>NUCLEOTIDE SEQUENCE [LARGE SCALE GENOMIC DNA]</scope>
    <source>
        <strain evidence="3 4">DSM 45274</strain>
    </source>
</reference>
<dbReference type="GO" id="GO:0015833">
    <property type="term" value="P:peptide transport"/>
    <property type="evidence" value="ECO:0007669"/>
    <property type="project" value="TreeGrafter"/>
</dbReference>
<dbReference type="KEGG" id="cmv:CMUST_06455"/>
<dbReference type="SUPFAM" id="SSF53850">
    <property type="entry name" value="Periplasmic binding protein-like II"/>
    <property type="match status" value="1"/>
</dbReference>
<evidence type="ECO:0000256" key="1">
    <source>
        <dbReference type="SAM" id="SignalP"/>
    </source>
</evidence>
<dbReference type="Proteomes" id="UP000035199">
    <property type="component" value="Chromosome"/>
</dbReference>
<reference evidence="4" key="2">
    <citation type="submission" date="2015-05" db="EMBL/GenBank/DDBJ databases">
        <title>Complete genome sequence of Corynebacterium mustelae DSM 45274, isolated from various tissues of a male ferret with lethal sepsis.</title>
        <authorList>
            <person name="Ruckert C."/>
            <person name="Albersmeier A."/>
            <person name="Winkler A."/>
            <person name="Tauch A."/>
        </authorList>
    </citation>
    <scope>NUCLEOTIDE SEQUENCE [LARGE SCALE GENOMIC DNA]</scope>
    <source>
        <strain evidence="4">DSM 45274</strain>
    </source>
</reference>
<feature type="chain" id="PRO_5038806438" evidence="1">
    <location>
        <begin position="23"/>
        <end position="529"/>
    </location>
</feature>
<feature type="domain" description="Solute-binding protein family 5" evidence="2">
    <location>
        <begin position="77"/>
        <end position="444"/>
    </location>
</feature>
<name>A0A0G3GWW5_9CORY</name>
<dbReference type="PATRIC" id="fig|571915.4.peg.1369"/>
<keyword evidence="4" id="KW-1185">Reference proteome</keyword>
<dbReference type="Gene3D" id="3.90.76.10">
    <property type="entry name" value="Dipeptide-binding Protein, Domain 1"/>
    <property type="match status" value="1"/>
</dbReference>
<dbReference type="Gene3D" id="3.10.105.10">
    <property type="entry name" value="Dipeptide-binding Protein, Domain 3"/>
    <property type="match status" value="1"/>
</dbReference>
<organism evidence="3 4">
    <name type="scientific">Corynebacterium mustelae</name>
    <dbReference type="NCBI Taxonomy" id="571915"/>
    <lineage>
        <taxon>Bacteria</taxon>
        <taxon>Bacillati</taxon>
        <taxon>Actinomycetota</taxon>
        <taxon>Actinomycetes</taxon>
        <taxon>Mycobacteriales</taxon>
        <taxon>Corynebacteriaceae</taxon>
        <taxon>Corynebacterium</taxon>
    </lineage>
</organism>
<dbReference type="CDD" id="cd00995">
    <property type="entry name" value="PBP2_NikA_DppA_OppA_like"/>
    <property type="match status" value="1"/>
</dbReference>
<dbReference type="AlphaFoldDB" id="A0A0G3GWW5"/>
<dbReference type="GO" id="GO:0043190">
    <property type="term" value="C:ATP-binding cassette (ABC) transporter complex"/>
    <property type="evidence" value="ECO:0007669"/>
    <property type="project" value="InterPro"/>
</dbReference>
<dbReference type="EMBL" id="CP011542">
    <property type="protein sequence ID" value="AKK05626.1"/>
    <property type="molecule type" value="Genomic_DNA"/>
</dbReference>
<dbReference type="Gene3D" id="3.40.190.10">
    <property type="entry name" value="Periplasmic binding protein-like II"/>
    <property type="match status" value="1"/>
</dbReference>
<evidence type="ECO:0000313" key="3">
    <source>
        <dbReference type="EMBL" id="AKK05626.1"/>
    </source>
</evidence>
<dbReference type="Pfam" id="PF00496">
    <property type="entry name" value="SBP_bac_5"/>
    <property type="match status" value="1"/>
</dbReference>
<dbReference type="PROSITE" id="PS51257">
    <property type="entry name" value="PROKAR_LIPOPROTEIN"/>
    <property type="match status" value="1"/>
</dbReference>
<dbReference type="GO" id="GO:1904680">
    <property type="term" value="F:peptide transmembrane transporter activity"/>
    <property type="evidence" value="ECO:0007669"/>
    <property type="project" value="TreeGrafter"/>
</dbReference>
<keyword evidence="1" id="KW-0732">Signal</keyword>
<dbReference type="RefSeq" id="WP_047261802.1">
    <property type="nucleotide sequence ID" value="NZ_CP011542.1"/>
</dbReference>
<dbReference type="STRING" id="571915.CMUST_06455"/>
<protein>
    <submittedName>
        <fullName evidence="3">ABC-type oligopeptide transport system, periplasmic component</fullName>
    </submittedName>
</protein>
<dbReference type="InterPro" id="IPR000914">
    <property type="entry name" value="SBP_5_dom"/>
</dbReference>
<dbReference type="InterPro" id="IPR030678">
    <property type="entry name" value="Peptide/Ni-bd"/>
</dbReference>
<dbReference type="OrthoDB" id="9046151at2"/>
<sequence length="529" mass="58900">MRNYIQTLAALTIITTSASLLTACSAIEPDINPCVVQVNGEEPEVRVTPGMTRDAAGFRILKMISSGLVHLDSDNNVVMDLAKSIEKTSPTTYLVELQPGLKFSDGSRITARSFVDSWNFIVATDELNTEFFQPIAGFSEKTPSMRGLTVTSDTTFKIELSKPTPDFLVQLSHPVFSAQPESALKEDQVFNLMPTSSGPYVVETWVRNQALKLRVNPEYKGPRKAVNDGVTMNFFIGRKLPFEELQRGSLDVFDNVNGSDIEKARKDFGFYAKPGAAVLELSIHSETPHFQGIEGKLRRQAISLSIDREKIAKDTLKGTFEPAYSFVPPGIPGVDASIGVEGYDPERARELWAQADLINPFDFEVPVHYNWDSGDNRAWGPEVARQLKNNLGINAFPEPGSDHARFRYDYHDVRFNGVYRTGWRADFPSIRNYLENNYASDGVSNDAKYSNAEVDDLLKQADAAQSEDEAMALYNKAHELIVADLPAIPFLFPVVNAAWTTRVSDVGFGFDTLPEYHRITIDDNQCNKS</sequence>
<dbReference type="PANTHER" id="PTHR30290:SF83">
    <property type="entry name" value="ABC TRANSPORTER SUBSTRATE-BINDING PROTEIN"/>
    <property type="match status" value="1"/>
</dbReference>
<dbReference type="PIRSF" id="PIRSF002741">
    <property type="entry name" value="MppA"/>
    <property type="match status" value="1"/>
</dbReference>
<dbReference type="GO" id="GO:0042597">
    <property type="term" value="C:periplasmic space"/>
    <property type="evidence" value="ECO:0007669"/>
    <property type="project" value="UniProtKB-ARBA"/>
</dbReference>
<evidence type="ECO:0000313" key="4">
    <source>
        <dbReference type="Proteomes" id="UP000035199"/>
    </source>
</evidence>
<gene>
    <name evidence="3" type="ORF">CMUST_06455</name>
</gene>
<feature type="signal peptide" evidence="1">
    <location>
        <begin position="1"/>
        <end position="22"/>
    </location>
</feature>
<dbReference type="PANTHER" id="PTHR30290">
    <property type="entry name" value="PERIPLASMIC BINDING COMPONENT OF ABC TRANSPORTER"/>
    <property type="match status" value="1"/>
</dbReference>
<proteinExistence type="predicted"/>